<dbReference type="Proteomes" id="UP000465305">
    <property type="component" value="Unassembled WGS sequence"/>
</dbReference>
<dbReference type="AlphaFoldDB" id="A0A7I9YER8"/>
<feature type="region of interest" description="Disordered" evidence="1">
    <location>
        <begin position="1"/>
        <end position="151"/>
    </location>
</feature>
<keyword evidence="2" id="KW-0472">Membrane</keyword>
<protein>
    <recommendedName>
        <fullName evidence="5">Histone-like protein Hns</fullName>
    </recommendedName>
</protein>
<feature type="compositionally biased region" description="Low complexity" evidence="1">
    <location>
        <begin position="13"/>
        <end position="25"/>
    </location>
</feature>
<evidence type="ECO:0000256" key="1">
    <source>
        <dbReference type="SAM" id="MobiDB-lite"/>
    </source>
</evidence>
<sequence>MTDPQGQPDHESAAAPEPAAPTEPARPAEPVEPPAAEPAAPATPPEPAQPAGADRPAEPPAKKAPAKAAKKTPGKAAKKAPAKAAKKAPAKKAPAKKAPGAVPAPAARPADTNGSGRLADGAKETAAQAKSTVDAARNPLTPSVPSPSRSPGAVLAAGVLGLLGLLLIRRLLHARRG</sequence>
<dbReference type="EMBL" id="BLKY01000001">
    <property type="protein sequence ID" value="GFG87168.1"/>
    <property type="molecule type" value="Genomic_DNA"/>
</dbReference>
<evidence type="ECO:0000313" key="3">
    <source>
        <dbReference type="EMBL" id="GFG87168.1"/>
    </source>
</evidence>
<feature type="compositionally biased region" description="Polar residues" evidence="1">
    <location>
        <begin position="140"/>
        <end position="149"/>
    </location>
</feature>
<keyword evidence="2" id="KW-0812">Transmembrane</keyword>
<evidence type="ECO:0000313" key="4">
    <source>
        <dbReference type="Proteomes" id="UP000465305"/>
    </source>
</evidence>
<feature type="transmembrane region" description="Helical" evidence="2">
    <location>
        <begin position="152"/>
        <end position="172"/>
    </location>
</feature>
<name>A0A7I9YER8_MYCAL</name>
<accession>A0A7I9YER8</accession>
<reference evidence="3 4" key="1">
    <citation type="journal article" date="2019" name="Emerg. Microbes Infect.">
        <title>Comprehensive subspecies identification of 175 nontuberculous mycobacteria species based on 7547 genomic profiles.</title>
        <authorList>
            <person name="Matsumoto Y."/>
            <person name="Kinjo T."/>
            <person name="Motooka D."/>
            <person name="Nabeya D."/>
            <person name="Jung N."/>
            <person name="Uechi K."/>
            <person name="Horii T."/>
            <person name="Iida T."/>
            <person name="Fujita J."/>
            <person name="Nakamura S."/>
        </authorList>
    </citation>
    <scope>NUCLEOTIDE SEQUENCE [LARGE SCALE GENOMIC DNA]</scope>
    <source>
        <strain evidence="3 4">JCM 30723</strain>
    </source>
</reference>
<comment type="caution">
    <text evidence="3">The sequence shown here is derived from an EMBL/GenBank/DDBJ whole genome shotgun (WGS) entry which is preliminary data.</text>
</comment>
<evidence type="ECO:0008006" key="5">
    <source>
        <dbReference type="Google" id="ProtNLM"/>
    </source>
</evidence>
<feature type="compositionally biased region" description="Pro residues" evidence="1">
    <location>
        <begin position="30"/>
        <end position="48"/>
    </location>
</feature>
<proteinExistence type="predicted"/>
<gene>
    <name evidence="3" type="ORF">MALGJ_38440</name>
</gene>
<feature type="compositionally biased region" description="Basic residues" evidence="1">
    <location>
        <begin position="64"/>
        <end position="95"/>
    </location>
</feature>
<evidence type="ECO:0000256" key="2">
    <source>
        <dbReference type="SAM" id="Phobius"/>
    </source>
</evidence>
<organism evidence="3 4">
    <name type="scientific">Mycolicibacter algericus</name>
    <name type="common">Mycobacterium algericum</name>
    <dbReference type="NCBI Taxonomy" id="1288388"/>
    <lineage>
        <taxon>Bacteria</taxon>
        <taxon>Bacillati</taxon>
        <taxon>Actinomycetota</taxon>
        <taxon>Actinomycetes</taxon>
        <taxon>Mycobacteriales</taxon>
        <taxon>Mycobacteriaceae</taxon>
        <taxon>Mycolicibacter</taxon>
    </lineage>
</organism>
<feature type="compositionally biased region" description="Low complexity" evidence="1">
    <location>
        <begin position="96"/>
        <end position="110"/>
    </location>
</feature>
<keyword evidence="2" id="KW-1133">Transmembrane helix</keyword>